<proteinExistence type="predicted"/>
<dbReference type="Proteomes" id="UP000478052">
    <property type="component" value="Unassembled WGS sequence"/>
</dbReference>
<sequence length="481" mass="54893">MNMSGDRSLDSVWGHFIRIRSDVLASTSNSKCNRAICKYCKKDIVALVARMKQHLNKCQLRTDKDDTVNLNESENSENIHITVGAASELDQSEKVPGRSTIKQCNSNIDFFVGKTSKQDKEKFDIQVAKFLFSTNTAFNTVNHHDFKKTYKAVSNELLDTVHKNTLKSMESDLKGKTVCMSIDGWSNVHHVPVICIVVTHVLDNCVHLIKTMDTTDNRHNATYLLEVAIDVIRTCLELGCKVTSIVMDNATNMNRMRQDLAQAETDVHVPVKDVITYGFSSHILHLLSKDIRLRDGNEHVKQVIKYFRNTHFASARYKEAGGKSLVLPLDVSYTNISRKVNDLKIKSNAEGHLEILKKISVALNKIQSIKCTLSEVSEVWIDLRNQFEILLKDCKIDQSTFQHFTKRYEMAMTPCHYLTNILDPKYKGQHLNEEEMDQGMNYVLEYHPEIMCEILKFKAQTTPFKDYLFSNNALNNTSSIT</sequence>
<keyword evidence="3" id="KW-0862">Zinc</keyword>
<evidence type="ECO:0000313" key="7">
    <source>
        <dbReference type="Proteomes" id="UP000478052"/>
    </source>
</evidence>
<name>A0A6G0VXY1_APHCR</name>
<comment type="caution">
    <text evidence="6">The sequence shown here is derived from an EMBL/GenBank/DDBJ whole genome shotgun (WGS) entry which is preliminary data.</text>
</comment>
<evidence type="ECO:0000256" key="3">
    <source>
        <dbReference type="ARBA" id="ARBA00022833"/>
    </source>
</evidence>
<dbReference type="EMBL" id="VUJU01011435">
    <property type="protein sequence ID" value="KAF0711025.1"/>
    <property type="molecule type" value="Genomic_DNA"/>
</dbReference>
<keyword evidence="1" id="KW-0479">Metal-binding</keyword>
<gene>
    <name evidence="6" type="ORF">FWK35_00036644</name>
</gene>
<dbReference type="GO" id="GO:0008270">
    <property type="term" value="F:zinc ion binding"/>
    <property type="evidence" value="ECO:0007669"/>
    <property type="project" value="UniProtKB-KW"/>
</dbReference>
<dbReference type="AlphaFoldDB" id="A0A6G0VXY1"/>
<dbReference type="InterPro" id="IPR012337">
    <property type="entry name" value="RNaseH-like_sf"/>
</dbReference>
<evidence type="ECO:0000259" key="5">
    <source>
        <dbReference type="PROSITE" id="PS50808"/>
    </source>
</evidence>
<dbReference type="PROSITE" id="PS50808">
    <property type="entry name" value="ZF_BED"/>
    <property type="match status" value="1"/>
</dbReference>
<organism evidence="6 7">
    <name type="scientific">Aphis craccivora</name>
    <name type="common">Cowpea aphid</name>
    <dbReference type="NCBI Taxonomy" id="307492"/>
    <lineage>
        <taxon>Eukaryota</taxon>
        <taxon>Metazoa</taxon>
        <taxon>Ecdysozoa</taxon>
        <taxon>Arthropoda</taxon>
        <taxon>Hexapoda</taxon>
        <taxon>Insecta</taxon>
        <taxon>Pterygota</taxon>
        <taxon>Neoptera</taxon>
        <taxon>Paraneoptera</taxon>
        <taxon>Hemiptera</taxon>
        <taxon>Sternorrhyncha</taxon>
        <taxon>Aphidomorpha</taxon>
        <taxon>Aphidoidea</taxon>
        <taxon>Aphididae</taxon>
        <taxon>Aphidini</taxon>
        <taxon>Aphis</taxon>
        <taxon>Aphis</taxon>
    </lineage>
</organism>
<dbReference type="OrthoDB" id="6625919at2759"/>
<protein>
    <submittedName>
        <fullName evidence="6">BED-type domain-containing protein</fullName>
    </submittedName>
</protein>
<dbReference type="InterPro" id="IPR003656">
    <property type="entry name" value="Znf_BED"/>
</dbReference>
<reference evidence="6 7" key="1">
    <citation type="submission" date="2019-08" db="EMBL/GenBank/DDBJ databases">
        <title>Whole genome of Aphis craccivora.</title>
        <authorList>
            <person name="Voronova N.V."/>
            <person name="Shulinski R.S."/>
            <person name="Bandarenka Y.V."/>
            <person name="Zhorov D.G."/>
            <person name="Warner D."/>
        </authorList>
    </citation>
    <scope>NUCLEOTIDE SEQUENCE [LARGE SCALE GENOMIC DNA]</scope>
    <source>
        <strain evidence="6">180601</strain>
        <tissue evidence="6">Whole Body</tissue>
    </source>
</reference>
<feature type="domain" description="BED-type" evidence="5">
    <location>
        <begin position="7"/>
        <end position="70"/>
    </location>
</feature>
<accession>A0A6G0VXY1</accession>
<evidence type="ECO:0000313" key="6">
    <source>
        <dbReference type="EMBL" id="KAF0711025.1"/>
    </source>
</evidence>
<dbReference type="SUPFAM" id="SSF53098">
    <property type="entry name" value="Ribonuclease H-like"/>
    <property type="match status" value="1"/>
</dbReference>
<evidence type="ECO:0000256" key="1">
    <source>
        <dbReference type="ARBA" id="ARBA00022723"/>
    </source>
</evidence>
<keyword evidence="7" id="KW-1185">Reference proteome</keyword>
<evidence type="ECO:0000256" key="4">
    <source>
        <dbReference type="PROSITE-ProRule" id="PRU00027"/>
    </source>
</evidence>
<dbReference type="GO" id="GO:0003677">
    <property type="term" value="F:DNA binding"/>
    <property type="evidence" value="ECO:0007669"/>
    <property type="project" value="InterPro"/>
</dbReference>
<keyword evidence="2 4" id="KW-0863">Zinc-finger</keyword>
<evidence type="ECO:0000256" key="2">
    <source>
        <dbReference type="ARBA" id="ARBA00022771"/>
    </source>
</evidence>